<name>A0AAN7GUA3_9PEZI</name>
<protein>
    <submittedName>
        <fullName evidence="2">Uncharacterized protein</fullName>
    </submittedName>
</protein>
<reference evidence="2" key="1">
    <citation type="journal article" date="2023" name="Mol. Phylogenet. Evol.">
        <title>Genome-scale phylogeny and comparative genomics of the fungal order Sordariales.</title>
        <authorList>
            <person name="Hensen N."/>
            <person name="Bonometti L."/>
            <person name="Westerberg I."/>
            <person name="Brannstrom I.O."/>
            <person name="Guillou S."/>
            <person name="Cros-Aarteil S."/>
            <person name="Calhoun S."/>
            <person name="Haridas S."/>
            <person name="Kuo A."/>
            <person name="Mondo S."/>
            <person name="Pangilinan J."/>
            <person name="Riley R."/>
            <person name="LaButti K."/>
            <person name="Andreopoulos B."/>
            <person name="Lipzen A."/>
            <person name="Chen C."/>
            <person name="Yan M."/>
            <person name="Daum C."/>
            <person name="Ng V."/>
            <person name="Clum A."/>
            <person name="Steindorff A."/>
            <person name="Ohm R.A."/>
            <person name="Martin F."/>
            <person name="Silar P."/>
            <person name="Natvig D.O."/>
            <person name="Lalanne C."/>
            <person name="Gautier V."/>
            <person name="Ament-Velasquez S.L."/>
            <person name="Kruys A."/>
            <person name="Hutchinson M.I."/>
            <person name="Powell A.J."/>
            <person name="Barry K."/>
            <person name="Miller A.N."/>
            <person name="Grigoriev I.V."/>
            <person name="Debuchy R."/>
            <person name="Gladieux P."/>
            <person name="Hiltunen Thoren M."/>
            <person name="Johannesson H."/>
        </authorList>
    </citation>
    <scope>NUCLEOTIDE SEQUENCE</scope>
    <source>
        <strain evidence="2">CBS 990.96</strain>
    </source>
</reference>
<proteinExistence type="predicted"/>
<dbReference type="EMBL" id="MU865378">
    <property type="protein sequence ID" value="KAK4224987.1"/>
    <property type="molecule type" value="Genomic_DNA"/>
</dbReference>
<evidence type="ECO:0000313" key="3">
    <source>
        <dbReference type="Proteomes" id="UP001301958"/>
    </source>
</evidence>
<accession>A0AAN7GUA3</accession>
<dbReference type="AlphaFoldDB" id="A0AAN7GUA3"/>
<sequence>MNKSTVNFTNFSQIPPVILRTGNNTAPLAWVKTQANLRSKFPEDPTEHKPAMRLGPFLHDLATPPQHYRPCRNLHFAACYAAGSLLSDAGFMIWGPHATRQKRVFRERDRREREREEEREKENEMRGRAPITYLSRGTRPGHHLPFCSRAARTHGPNQEKDPKRMHRLVFLLSRWVCACAAPCPPVAKENISGRFSCVEGSEILALIISMRWMRQGPQRRSVQIHEARRAIDNEENHLYPFSNQKKKKEEKTAWENVTLQFSRITGPK</sequence>
<evidence type="ECO:0000313" key="2">
    <source>
        <dbReference type="EMBL" id="KAK4224987.1"/>
    </source>
</evidence>
<evidence type="ECO:0000256" key="1">
    <source>
        <dbReference type="SAM" id="MobiDB-lite"/>
    </source>
</evidence>
<keyword evidence="3" id="KW-1185">Reference proteome</keyword>
<feature type="region of interest" description="Disordered" evidence="1">
    <location>
        <begin position="104"/>
        <end position="126"/>
    </location>
</feature>
<organism evidence="2 3">
    <name type="scientific">Podospora fimiseda</name>
    <dbReference type="NCBI Taxonomy" id="252190"/>
    <lineage>
        <taxon>Eukaryota</taxon>
        <taxon>Fungi</taxon>
        <taxon>Dikarya</taxon>
        <taxon>Ascomycota</taxon>
        <taxon>Pezizomycotina</taxon>
        <taxon>Sordariomycetes</taxon>
        <taxon>Sordariomycetidae</taxon>
        <taxon>Sordariales</taxon>
        <taxon>Podosporaceae</taxon>
        <taxon>Podospora</taxon>
    </lineage>
</organism>
<reference evidence="2" key="2">
    <citation type="submission" date="2023-05" db="EMBL/GenBank/DDBJ databases">
        <authorList>
            <consortium name="Lawrence Berkeley National Laboratory"/>
            <person name="Steindorff A."/>
            <person name="Hensen N."/>
            <person name="Bonometti L."/>
            <person name="Westerberg I."/>
            <person name="Brannstrom I.O."/>
            <person name="Guillou S."/>
            <person name="Cros-Aarteil S."/>
            <person name="Calhoun S."/>
            <person name="Haridas S."/>
            <person name="Kuo A."/>
            <person name="Mondo S."/>
            <person name="Pangilinan J."/>
            <person name="Riley R."/>
            <person name="Labutti K."/>
            <person name="Andreopoulos B."/>
            <person name="Lipzen A."/>
            <person name="Chen C."/>
            <person name="Yanf M."/>
            <person name="Daum C."/>
            <person name="Ng V."/>
            <person name="Clum A."/>
            <person name="Ohm R."/>
            <person name="Martin F."/>
            <person name="Silar P."/>
            <person name="Natvig D."/>
            <person name="Lalanne C."/>
            <person name="Gautier V."/>
            <person name="Ament-Velasquez S.L."/>
            <person name="Kruys A."/>
            <person name="Hutchinson M.I."/>
            <person name="Powell A.J."/>
            <person name="Barry K."/>
            <person name="Miller A.N."/>
            <person name="Grigoriev I.V."/>
            <person name="Debuchy R."/>
            <person name="Gladieux P."/>
            <person name="Thoren M.H."/>
            <person name="Johannesson H."/>
        </authorList>
    </citation>
    <scope>NUCLEOTIDE SEQUENCE</scope>
    <source>
        <strain evidence="2">CBS 990.96</strain>
    </source>
</reference>
<comment type="caution">
    <text evidence="2">The sequence shown here is derived from an EMBL/GenBank/DDBJ whole genome shotgun (WGS) entry which is preliminary data.</text>
</comment>
<gene>
    <name evidence="2" type="ORF">QBC38DRAFT_531843</name>
</gene>
<dbReference type="Proteomes" id="UP001301958">
    <property type="component" value="Unassembled WGS sequence"/>
</dbReference>